<protein>
    <recommendedName>
        <fullName evidence="1">Type I restriction enzyme R protein N-terminal domain-containing protein</fullName>
    </recommendedName>
</protein>
<comment type="caution">
    <text evidence="2">The sequence shown here is derived from an EMBL/GenBank/DDBJ whole genome shotgun (WGS) entry which is preliminary data.</text>
</comment>
<dbReference type="InParanoid" id="A0A259U3F7"/>
<gene>
    <name evidence="2" type="ORF">BSZ36_15980</name>
</gene>
<accession>A0A259U3F7</accession>
<dbReference type="EMBL" id="MQWB01000001">
    <property type="protein sequence ID" value="OZC04344.1"/>
    <property type="molecule type" value="Genomic_DNA"/>
</dbReference>
<reference evidence="2 3" key="1">
    <citation type="submission" date="2016-11" db="EMBL/GenBank/DDBJ databases">
        <title>Study of marine rhodopsin-containing bacteria.</title>
        <authorList>
            <person name="Yoshizawa S."/>
            <person name="Kumagai Y."/>
            <person name="Kogure K."/>
        </authorList>
    </citation>
    <scope>NUCLEOTIDE SEQUENCE [LARGE SCALE GENOMIC DNA]</scope>
    <source>
        <strain evidence="2 3">SG-29</strain>
    </source>
</reference>
<dbReference type="InterPro" id="IPR029464">
    <property type="entry name" value="HSDR_N"/>
</dbReference>
<keyword evidence="3" id="KW-1185">Reference proteome</keyword>
<dbReference type="AlphaFoldDB" id="A0A259U3F7"/>
<evidence type="ECO:0000313" key="2">
    <source>
        <dbReference type="EMBL" id="OZC04344.1"/>
    </source>
</evidence>
<dbReference type="OrthoDB" id="9790377at2"/>
<name>A0A259U3F7_9BACT</name>
<dbReference type="RefSeq" id="WP_094550710.1">
    <property type="nucleotide sequence ID" value="NZ_MQWB01000001.1"/>
</dbReference>
<dbReference type="Proteomes" id="UP000216446">
    <property type="component" value="Unassembled WGS sequence"/>
</dbReference>
<feature type="domain" description="Type I restriction enzyme R protein N-terminal" evidence="1">
    <location>
        <begin position="27"/>
        <end position="119"/>
    </location>
</feature>
<evidence type="ECO:0000259" key="1">
    <source>
        <dbReference type="Pfam" id="PF13588"/>
    </source>
</evidence>
<proteinExistence type="predicted"/>
<organism evidence="2 3">
    <name type="scientific">Rubricoccus marinus</name>
    <dbReference type="NCBI Taxonomy" id="716817"/>
    <lineage>
        <taxon>Bacteria</taxon>
        <taxon>Pseudomonadati</taxon>
        <taxon>Rhodothermota</taxon>
        <taxon>Rhodothermia</taxon>
        <taxon>Rhodothermales</taxon>
        <taxon>Rubricoccaceae</taxon>
        <taxon>Rubricoccus</taxon>
    </lineage>
</organism>
<evidence type="ECO:0000313" key="3">
    <source>
        <dbReference type="Proteomes" id="UP000216446"/>
    </source>
</evidence>
<dbReference type="Pfam" id="PF13588">
    <property type="entry name" value="HSDR_N_2"/>
    <property type="match status" value="1"/>
</dbReference>
<sequence>MSMQIREREGRREILDPVRRQWVALTPEEGVRQRLIALLFSLGYPAGLLAVEKKVEHLGRLWRADVVAYDRRQRPVLLAECKAPGLAIAQATFDQLARYNAVLGARALVATNGDALRTCVQDEGGLWRWVGGVPPFAALDAAP</sequence>